<feature type="compositionally biased region" description="Basic residues" evidence="1">
    <location>
        <begin position="13"/>
        <end position="24"/>
    </location>
</feature>
<dbReference type="Proteomes" id="UP001283361">
    <property type="component" value="Unassembled WGS sequence"/>
</dbReference>
<sequence>MKSLNQVWSSRRSTGRNKVKKKVTRQLVSKASSYRQLVSKESRYRQLVSKESSYRQLLSKESSYRQLVSKESSYRQLLSKESSYRQLVSKESSYRQLLSKESSYRQLVSKESSYRQLVSKESSYRQLLSKESSYRQLLSKESSYRQLLSKALIFGSRRLCDFSVSSSIQLGFNSTVRPTRRFPASFTTKQNSLLRRRNGVLGYHRACQEGLSQDETSASEPKCTLSFNAKFCLMSGRDLVAPGTEIKSAPDVTRQLVSKASSYRQLVSKESRYRQLVSKESSYRQLLSKESSYRQLLSKESSYRQLVSKESSYRQVLSKESSYRQLVSKESSYRQLVSKESSYRQLLSKESSYRQLQNSLLRRRNGVLGRHRACREGLSQDETSASEPKCTLSFNAKRSRLPLTLASSLISGLTFALSTGSSKGRRPSCINHVTQFCLMSGRDLVAPGTEVKPAPDVEPVYRQTVITVCLPEGRANHSEDLCWFLSKGDK</sequence>
<reference evidence="2" key="1">
    <citation type="journal article" date="2023" name="G3 (Bethesda)">
        <title>A reference genome for the long-term kleptoplast-retaining sea slug Elysia crispata morphotype clarki.</title>
        <authorList>
            <person name="Eastman K.E."/>
            <person name="Pendleton A.L."/>
            <person name="Shaikh M.A."/>
            <person name="Suttiyut T."/>
            <person name="Ogas R."/>
            <person name="Tomko P."/>
            <person name="Gavelis G."/>
            <person name="Widhalm J.R."/>
            <person name="Wisecaver J.H."/>
        </authorList>
    </citation>
    <scope>NUCLEOTIDE SEQUENCE</scope>
    <source>
        <strain evidence="2">ECLA1</strain>
    </source>
</reference>
<evidence type="ECO:0000313" key="3">
    <source>
        <dbReference type="Proteomes" id="UP001283361"/>
    </source>
</evidence>
<organism evidence="2 3">
    <name type="scientific">Elysia crispata</name>
    <name type="common">lettuce slug</name>
    <dbReference type="NCBI Taxonomy" id="231223"/>
    <lineage>
        <taxon>Eukaryota</taxon>
        <taxon>Metazoa</taxon>
        <taxon>Spiralia</taxon>
        <taxon>Lophotrochozoa</taxon>
        <taxon>Mollusca</taxon>
        <taxon>Gastropoda</taxon>
        <taxon>Heterobranchia</taxon>
        <taxon>Euthyneura</taxon>
        <taxon>Panpulmonata</taxon>
        <taxon>Sacoglossa</taxon>
        <taxon>Placobranchoidea</taxon>
        <taxon>Plakobranchidae</taxon>
        <taxon>Elysia</taxon>
    </lineage>
</organism>
<gene>
    <name evidence="2" type="ORF">RRG08_038387</name>
</gene>
<name>A0AAE1DV26_9GAST</name>
<feature type="compositionally biased region" description="Polar residues" evidence="1">
    <location>
        <begin position="1"/>
        <end position="12"/>
    </location>
</feature>
<evidence type="ECO:0000256" key="1">
    <source>
        <dbReference type="SAM" id="MobiDB-lite"/>
    </source>
</evidence>
<protein>
    <submittedName>
        <fullName evidence="2">Uncharacterized protein</fullName>
    </submittedName>
</protein>
<feature type="region of interest" description="Disordered" evidence="1">
    <location>
        <begin position="1"/>
        <end position="25"/>
    </location>
</feature>
<dbReference type="EMBL" id="JAWDGP010002493">
    <property type="protein sequence ID" value="KAK3782608.1"/>
    <property type="molecule type" value="Genomic_DNA"/>
</dbReference>
<proteinExistence type="predicted"/>
<evidence type="ECO:0000313" key="2">
    <source>
        <dbReference type="EMBL" id="KAK3782608.1"/>
    </source>
</evidence>
<keyword evidence="3" id="KW-1185">Reference proteome</keyword>
<dbReference type="AlphaFoldDB" id="A0AAE1DV26"/>
<comment type="caution">
    <text evidence="2">The sequence shown here is derived from an EMBL/GenBank/DDBJ whole genome shotgun (WGS) entry which is preliminary data.</text>
</comment>
<accession>A0AAE1DV26</accession>